<dbReference type="AlphaFoldDB" id="A0AAV7SL35"/>
<gene>
    <name evidence="1" type="ORF">NDU88_005249</name>
</gene>
<dbReference type="Proteomes" id="UP001066276">
    <property type="component" value="Chromosome 4_2"/>
</dbReference>
<evidence type="ECO:0000313" key="1">
    <source>
        <dbReference type="EMBL" id="KAJ1164815.1"/>
    </source>
</evidence>
<accession>A0AAV7SL35</accession>
<name>A0AAV7SL35_PLEWA</name>
<organism evidence="1 2">
    <name type="scientific">Pleurodeles waltl</name>
    <name type="common">Iberian ribbed newt</name>
    <dbReference type="NCBI Taxonomy" id="8319"/>
    <lineage>
        <taxon>Eukaryota</taxon>
        <taxon>Metazoa</taxon>
        <taxon>Chordata</taxon>
        <taxon>Craniata</taxon>
        <taxon>Vertebrata</taxon>
        <taxon>Euteleostomi</taxon>
        <taxon>Amphibia</taxon>
        <taxon>Batrachia</taxon>
        <taxon>Caudata</taxon>
        <taxon>Salamandroidea</taxon>
        <taxon>Salamandridae</taxon>
        <taxon>Pleurodelinae</taxon>
        <taxon>Pleurodeles</taxon>
    </lineage>
</organism>
<evidence type="ECO:0000313" key="2">
    <source>
        <dbReference type="Proteomes" id="UP001066276"/>
    </source>
</evidence>
<reference evidence="1" key="1">
    <citation type="journal article" date="2022" name="bioRxiv">
        <title>Sequencing and chromosome-scale assembly of the giantPleurodeles waltlgenome.</title>
        <authorList>
            <person name="Brown T."/>
            <person name="Elewa A."/>
            <person name="Iarovenko S."/>
            <person name="Subramanian E."/>
            <person name="Araus A.J."/>
            <person name="Petzold A."/>
            <person name="Susuki M."/>
            <person name="Suzuki K.-i.T."/>
            <person name="Hayashi T."/>
            <person name="Toyoda A."/>
            <person name="Oliveira C."/>
            <person name="Osipova E."/>
            <person name="Leigh N.D."/>
            <person name="Simon A."/>
            <person name="Yun M.H."/>
        </authorList>
    </citation>
    <scope>NUCLEOTIDE SEQUENCE</scope>
    <source>
        <strain evidence="1">20211129_DDA</strain>
        <tissue evidence="1">Liver</tissue>
    </source>
</reference>
<keyword evidence="2" id="KW-1185">Reference proteome</keyword>
<protein>
    <submittedName>
        <fullName evidence="1">Uncharacterized protein</fullName>
    </submittedName>
</protein>
<comment type="caution">
    <text evidence="1">The sequence shown here is derived from an EMBL/GenBank/DDBJ whole genome shotgun (WGS) entry which is preliminary data.</text>
</comment>
<dbReference type="EMBL" id="JANPWB010000008">
    <property type="protein sequence ID" value="KAJ1164815.1"/>
    <property type="molecule type" value="Genomic_DNA"/>
</dbReference>
<sequence length="92" mass="10282">MRSLGPREPTRTRLLFRRCTSQAHVLGRGCIYLHRGRRDTWLHTRQWAVSGGLAMSPRRSRQDTTVVAWKASQTAEHSASCASSPGHVALSL</sequence>
<proteinExistence type="predicted"/>